<dbReference type="InterPro" id="IPR009057">
    <property type="entry name" value="Homeodomain-like_sf"/>
</dbReference>
<dbReference type="Pfam" id="PF13305">
    <property type="entry name" value="TetR_C_33"/>
    <property type="match status" value="1"/>
</dbReference>
<dbReference type="Pfam" id="PF00440">
    <property type="entry name" value="TetR_N"/>
    <property type="match status" value="1"/>
</dbReference>
<dbReference type="PANTHER" id="PTHR30055:SF234">
    <property type="entry name" value="HTH-TYPE TRANSCRIPTIONAL REGULATOR BETI"/>
    <property type="match status" value="1"/>
</dbReference>
<feature type="region of interest" description="Disordered" evidence="5">
    <location>
        <begin position="232"/>
        <end position="255"/>
    </location>
</feature>
<dbReference type="PANTHER" id="PTHR30055">
    <property type="entry name" value="HTH-TYPE TRANSCRIPTIONAL REGULATOR RUTR"/>
    <property type="match status" value="1"/>
</dbReference>
<feature type="domain" description="HTH tetR-type" evidence="6">
    <location>
        <begin position="16"/>
        <end position="77"/>
    </location>
</feature>
<comment type="caution">
    <text evidence="7">The sequence shown here is derived from an EMBL/GenBank/DDBJ whole genome shotgun (WGS) entry which is preliminary data.</text>
</comment>
<protein>
    <submittedName>
        <fullName evidence="7">TetR/AcrR family transcriptional regulator</fullName>
    </submittedName>
</protein>
<dbReference type="InterPro" id="IPR025996">
    <property type="entry name" value="MT1864/Rv1816-like_C"/>
</dbReference>
<gene>
    <name evidence="7" type="ORF">IDF66_16005</name>
</gene>
<keyword evidence="2 4" id="KW-0238">DNA-binding</keyword>
<dbReference type="InterPro" id="IPR050109">
    <property type="entry name" value="HTH-type_TetR-like_transc_reg"/>
</dbReference>
<organism evidence="7 8">
    <name type="scientific">Gordonia hankookensis</name>
    <dbReference type="NCBI Taxonomy" id="589403"/>
    <lineage>
        <taxon>Bacteria</taxon>
        <taxon>Bacillati</taxon>
        <taxon>Actinomycetota</taxon>
        <taxon>Actinomycetes</taxon>
        <taxon>Mycobacteriales</taxon>
        <taxon>Gordoniaceae</taxon>
        <taxon>Gordonia</taxon>
    </lineage>
</organism>
<feature type="DNA-binding region" description="H-T-H motif" evidence="4">
    <location>
        <begin position="40"/>
        <end position="59"/>
    </location>
</feature>
<evidence type="ECO:0000259" key="6">
    <source>
        <dbReference type="PROSITE" id="PS50977"/>
    </source>
</evidence>
<dbReference type="SUPFAM" id="SSF48498">
    <property type="entry name" value="Tetracyclin repressor-like, C-terminal domain"/>
    <property type="match status" value="1"/>
</dbReference>
<dbReference type="RefSeq" id="WP_190267707.1">
    <property type="nucleotide sequence ID" value="NZ_BAABAD010000005.1"/>
</dbReference>
<evidence type="ECO:0000256" key="5">
    <source>
        <dbReference type="SAM" id="MobiDB-lite"/>
    </source>
</evidence>
<evidence type="ECO:0000256" key="1">
    <source>
        <dbReference type="ARBA" id="ARBA00023015"/>
    </source>
</evidence>
<sequence length="255" mass="27134">MRSTTKRTRSPRGSGELLAEEIIASATSLLLEEGDDAAVSIRAVAGRVGVTPPSIYLHFADKDALLDAVCARYFEQLDGVLGEVSDGIDDPLERALQQGLAYVRFAVETPVLYRLAFRQAPPGGGGASMVDEVLAASAFARISATVTELAGEGFFPMSDVTEVVLEFWSAAHGVASLMLAKPGLPWGDDLALAESLMRSVCLGRASLGVLGAASEPCDVRAWLGRQRLDNGDNEAVARHESQEKVKSELDSSRTR</sequence>
<dbReference type="InterPro" id="IPR036271">
    <property type="entry name" value="Tet_transcr_reg_TetR-rel_C_sf"/>
</dbReference>
<evidence type="ECO:0000256" key="3">
    <source>
        <dbReference type="ARBA" id="ARBA00023163"/>
    </source>
</evidence>
<dbReference type="EMBL" id="JACWMS010000003">
    <property type="protein sequence ID" value="MBD1321091.1"/>
    <property type="molecule type" value="Genomic_DNA"/>
</dbReference>
<dbReference type="InterPro" id="IPR001647">
    <property type="entry name" value="HTH_TetR"/>
</dbReference>
<accession>A0ABR7WEV9</accession>
<reference evidence="7 8" key="1">
    <citation type="submission" date="2020-09" db="EMBL/GenBank/DDBJ databases">
        <title>Novel species in genus Gordonia.</title>
        <authorList>
            <person name="Zhang G."/>
        </authorList>
    </citation>
    <scope>NUCLEOTIDE SEQUENCE [LARGE SCALE GENOMIC DNA]</scope>
    <source>
        <strain evidence="7 8">ON-33</strain>
    </source>
</reference>
<proteinExistence type="predicted"/>
<dbReference type="Gene3D" id="1.10.357.10">
    <property type="entry name" value="Tetracycline Repressor, domain 2"/>
    <property type="match status" value="1"/>
</dbReference>
<keyword evidence="3" id="KW-0804">Transcription</keyword>
<dbReference type="Proteomes" id="UP000602395">
    <property type="component" value="Unassembled WGS sequence"/>
</dbReference>
<dbReference type="SUPFAM" id="SSF46689">
    <property type="entry name" value="Homeodomain-like"/>
    <property type="match status" value="1"/>
</dbReference>
<evidence type="ECO:0000256" key="2">
    <source>
        <dbReference type="ARBA" id="ARBA00023125"/>
    </source>
</evidence>
<evidence type="ECO:0000313" key="7">
    <source>
        <dbReference type="EMBL" id="MBD1321091.1"/>
    </source>
</evidence>
<evidence type="ECO:0000256" key="4">
    <source>
        <dbReference type="PROSITE-ProRule" id="PRU00335"/>
    </source>
</evidence>
<keyword evidence="1" id="KW-0805">Transcription regulation</keyword>
<name>A0ABR7WEV9_9ACTN</name>
<keyword evidence="8" id="KW-1185">Reference proteome</keyword>
<dbReference type="PROSITE" id="PS50977">
    <property type="entry name" value="HTH_TETR_2"/>
    <property type="match status" value="1"/>
</dbReference>
<evidence type="ECO:0000313" key="8">
    <source>
        <dbReference type="Proteomes" id="UP000602395"/>
    </source>
</evidence>